<gene>
    <name evidence="2" type="ORF">ILUMI_19929</name>
</gene>
<dbReference type="AlphaFoldDB" id="A0A8K0G511"/>
<sequence>MSDVDTSDSSGSHEDWSDSDSEEDVFVNAVRAKNKNFLETTVPQYDDVFREHFRMSRAVVNGLMERFRNSDAYKYQHESN</sequence>
<reference evidence="2" key="1">
    <citation type="submission" date="2019-08" db="EMBL/GenBank/DDBJ databases">
        <title>The genome of the North American firefly Photinus pyralis.</title>
        <authorList>
            <consortium name="Photinus pyralis genome working group"/>
            <person name="Fallon T.R."/>
            <person name="Sander Lower S.E."/>
            <person name="Weng J.-K."/>
        </authorList>
    </citation>
    <scope>NUCLEOTIDE SEQUENCE</scope>
    <source>
        <strain evidence="2">TRF0915ILg1</strain>
        <tissue evidence="2">Whole body</tissue>
    </source>
</reference>
<dbReference type="Proteomes" id="UP000801492">
    <property type="component" value="Unassembled WGS sequence"/>
</dbReference>
<evidence type="ECO:0000256" key="1">
    <source>
        <dbReference type="SAM" id="MobiDB-lite"/>
    </source>
</evidence>
<protein>
    <submittedName>
        <fullName evidence="2">Uncharacterized protein</fullName>
    </submittedName>
</protein>
<feature type="non-terminal residue" evidence="2">
    <location>
        <position position="80"/>
    </location>
</feature>
<evidence type="ECO:0000313" key="2">
    <source>
        <dbReference type="EMBL" id="KAF2886244.1"/>
    </source>
</evidence>
<proteinExistence type="predicted"/>
<keyword evidence="3" id="KW-1185">Reference proteome</keyword>
<dbReference type="EMBL" id="VTPC01088254">
    <property type="protein sequence ID" value="KAF2886244.1"/>
    <property type="molecule type" value="Genomic_DNA"/>
</dbReference>
<comment type="caution">
    <text evidence="2">The sequence shown here is derived from an EMBL/GenBank/DDBJ whole genome shotgun (WGS) entry which is preliminary data.</text>
</comment>
<accession>A0A8K0G511</accession>
<evidence type="ECO:0000313" key="3">
    <source>
        <dbReference type="Proteomes" id="UP000801492"/>
    </source>
</evidence>
<name>A0A8K0G511_IGNLU</name>
<feature type="region of interest" description="Disordered" evidence="1">
    <location>
        <begin position="1"/>
        <end position="23"/>
    </location>
</feature>
<organism evidence="2 3">
    <name type="scientific">Ignelater luminosus</name>
    <name type="common">Cucubano</name>
    <name type="synonym">Pyrophorus luminosus</name>
    <dbReference type="NCBI Taxonomy" id="2038154"/>
    <lineage>
        <taxon>Eukaryota</taxon>
        <taxon>Metazoa</taxon>
        <taxon>Ecdysozoa</taxon>
        <taxon>Arthropoda</taxon>
        <taxon>Hexapoda</taxon>
        <taxon>Insecta</taxon>
        <taxon>Pterygota</taxon>
        <taxon>Neoptera</taxon>
        <taxon>Endopterygota</taxon>
        <taxon>Coleoptera</taxon>
        <taxon>Polyphaga</taxon>
        <taxon>Elateriformia</taxon>
        <taxon>Elateroidea</taxon>
        <taxon>Elateridae</taxon>
        <taxon>Agrypninae</taxon>
        <taxon>Pyrophorini</taxon>
        <taxon>Ignelater</taxon>
    </lineage>
</organism>